<dbReference type="Proteomes" id="UP000094291">
    <property type="component" value="Unassembled WGS sequence"/>
</dbReference>
<sequence length="467" mass="52309">MTDQDFQRWLREPSAARLLLVDLHHAEGVERVANGAYITHPDDDPPNTPYLDVLSEAVDITQRLDAQPSWGDLALIDDGQLAHWRAYQWRGHEVVMRLGSPDWPLRDFRVIARQQSGAILSADRDRLTLGLYDRSALLDQPIEREALPNGEAAPLVLGRVFCAPAVRVDSQSLLYRVSWLPVTRLVVRDGNGPEIAHTSRYATGSFIARAYSPRALCCDVLEPHQTPAQIVQWVAAQYGLSVHSGGAAQAETLPEITLGLRYDGEVTGRQILDDVCQAIGGYWSIDINGQLRVQRLTMPEQVDLTLAADDLEQGSIQLDRLESPWRSLTLRYDRNYAPMNDIAGSIQDNQPALVERLSEEWRAVTRSLDDVTTEDDLDLNDFPLAQPKTLSTVLTQKAEAEQELIRRLRLHAKRREVWSMTAFLPPFELSPGVAVRVRHPALAERIGRVISVSASPTSGRTSLEIWY</sequence>
<dbReference type="OrthoDB" id="6397421at2"/>
<gene>
    <name evidence="1" type="ORF">BFW38_03385</name>
</gene>
<keyword evidence="2" id="KW-1185">Reference proteome</keyword>
<evidence type="ECO:0008006" key="3">
    <source>
        <dbReference type="Google" id="ProtNLM"/>
    </source>
</evidence>
<dbReference type="STRING" id="197479.BFW38_03385"/>
<organism evidence="1 2">
    <name type="scientific">Terasakiispira papahanaumokuakeensis</name>
    <dbReference type="NCBI Taxonomy" id="197479"/>
    <lineage>
        <taxon>Bacteria</taxon>
        <taxon>Pseudomonadati</taxon>
        <taxon>Pseudomonadota</taxon>
        <taxon>Gammaproteobacteria</taxon>
        <taxon>Oceanospirillales</taxon>
        <taxon>Terasakiispira</taxon>
    </lineage>
</organism>
<evidence type="ECO:0000313" key="1">
    <source>
        <dbReference type="EMBL" id="ODC02730.1"/>
    </source>
</evidence>
<comment type="caution">
    <text evidence="1">The sequence shown here is derived from an EMBL/GenBank/DDBJ whole genome shotgun (WGS) entry which is preliminary data.</text>
</comment>
<reference evidence="1 2" key="1">
    <citation type="submission" date="2016-08" db="EMBL/GenBank/DDBJ databases">
        <authorList>
            <person name="Seilhamer J.J."/>
        </authorList>
    </citation>
    <scope>NUCLEOTIDE SEQUENCE [LARGE SCALE GENOMIC DNA]</scope>
    <source>
        <strain evidence="1 2">PH27A</strain>
    </source>
</reference>
<protein>
    <recommendedName>
        <fullName evidence="3">Tip attachment protein J domain-containing protein</fullName>
    </recommendedName>
</protein>
<dbReference type="EMBL" id="MDTQ01000001">
    <property type="protein sequence ID" value="ODC02730.1"/>
    <property type="molecule type" value="Genomic_DNA"/>
</dbReference>
<proteinExistence type="predicted"/>
<evidence type="ECO:0000313" key="2">
    <source>
        <dbReference type="Proteomes" id="UP000094291"/>
    </source>
</evidence>
<name>A0A1E2V6U3_9GAMM</name>
<dbReference type="RefSeq" id="WP_068997125.1">
    <property type="nucleotide sequence ID" value="NZ_MDTQ01000001.1"/>
</dbReference>
<dbReference type="AlphaFoldDB" id="A0A1E2V6U3"/>
<accession>A0A1E2V6U3</accession>